<keyword evidence="3" id="KW-1185">Reference proteome</keyword>
<feature type="transmembrane region" description="Helical" evidence="1">
    <location>
        <begin position="180"/>
        <end position="201"/>
    </location>
</feature>
<dbReference type="eggNOG" id="ENOG502RIGF">
    <property type="taxonomic scope" value="Eukaryota"/>
</dbReference>
<feature type="transmembrane region" description="Helical" evidence="1">
    <location>
        <begin position="112"/>
        <end position="135"/>
    </location>
</feature>
<feature type="transmembrane region" description="Helical" evidence="1">
    <location>
        <begin position="81"/>
        <end position="100"/>
    </location>
</feature>
<accession>Q54GE7</accession>
<dbReference type="InParanoid" id="Q54GE7"/>
<dbReference type="Proteomes" id="UP000002195">
    <property type="component" value="Unassembled WGS sequence"/>
</dbReference>
<evidence type="ECO:0000313" key="3">
    <source>
        <dbReference type="Proteomes" id="UP000002195"/>
    </source>
</evidence>
<keyword evidence="1" id="KW-1133">Transmembrane helix</keyword>
<dbReference type="EMBL" id="AAFI02000161">
    <property type="protein sequence ID" value="EAL62324.1"/>
    <property type="molecule type" value="Genomic_DNA"/>
</dbReference>
<dbReference type="AlphaFoldDB" id="Q54GE7"/>
<comment type="caution">
    <text evidence="2">The sequence shown here is derived from an EMBL/GenBank/DDBJ whole genome shotgun (WGS) entry which is preliminary data.</text>
</comment>
<organism evidence="2 3">
    <name type="scientific">Dictyostelium discoideum</name>
    <name type="common">Social amoeba</name>
    <dbReference type="NCBI Taxonomy" id="44689"/>
    <lineage>
        <taxon>Eukaryota</taxon>
        <taxon>Amoebozoa</taxon>
        <taxon>Evosea</taxon>
        <taxon>Eumycetozoa</taxon>
        <taxon>Dictyostelia</taxon>
        <taxon>Dictyosteliales</taxon>
        <taxon>Dictyosteliaceae</taxon>
        <taxon>Dictyostelium</taxon>
    </lineage>
</organism>
<keyword evidence="1" id="KW-0812">Transmembrane</keyword>
<dbReference type="GeneID" id="8627539"/>
<reference evidence="2 3" key="1">
    <citation type="journal article" date="2005" name="Nature">
        <title>The genome of the social amoeba Dictyostelium discoideum.</title>
        <authorList>
            <consortium name="The Dictyostelium discoideum Sequencing Consortium"/>
            <person name="Eichinger L."/>
            <person name="Pachebat J.A."/>
            <person name="Glockner G."/>
            <person name="Rajandream M.A."/>
            <person name="Sucgang R."/>
            <person name="Berriman M."/>
            <person name="Song J."/>
            <person name="Olsen R."/>
            <person name="Szafranski K."/>
            <person name="Xu Q."/>
            <person name="Tunggal B."/>
            <person name="Kummerfeld S."/>
            <person name="Madera M."/>
            <person name="Konfortov B.A."/>
            <person name="Rivero F."/>
            <person name="Bankier A.T."/>
            <person name="Lehmann R."/>
            <person name="Hamlin N."/>
            <person name="Davies R."/>
            <person name="Gaudet P."/>
            <person name="Fey P."/>
            <person name="Pilcher K."/>
            <person name="Chen G."/>
            <person name="Saunders D."/>
            <person name="Sodergren E."/>
            <person name="Davis P."/>
            <person name="Kerhornou A."/>
            <person name="Nie X."/>
            <person name="Hall N."/>
            <person name="Anjard C."/>
            <person name="Hemphill L."/>
            <person name="Bason N."/>
            <person name="Farbrother P."/>
            <person name="Desany B."/>
            <person name="Just E."/>
            <person name="Morio T."/>
            <person name="Rost R."/>
            <person name="Churcher C."/>
            <person name="Cooper J."/>
            <person name="Haydock S."/>
            <person name="van Driessche N."/>
            <person name="Cronin A."/>
            <person name="Goodhead I."/>
            <person name="Muzny D."/>
            <person name="Mourier T."/>
            <person name="Pain A."/>
            <person name="Lu M."/>
            <person name="Harper D."/>
            <person name="Lindsay R."/>
            <person name="Hauser H."/>
            <person name="James K."/>
            <person name="Quiles M."/>
            <person name="Madan Babu M."/>
            <person name="Saito T."/>
            <person name="Buchrieser C."/>
            <person name="Wardroper A."/>
            <person name="Felder M."/>
            <person name="Thangavelu M."/>
            <person name="Johnson D."/>
            <person name="Knights A."/>
            <person name="Loulseged H."/>
            <person name="Mungall K."/>
            <person name="Oliver K."/>
            <person name="Price C."/>
            <person name="Quail M.A."/>
            <person name="Urushihara H."/>
            <person name="Hernandez J."/>
            <person name="Rabbinowitsch E."/>
            <person name="Steffen D."/>
            <person name="Sanders M."/>
            <person name="Ma J."/>
            <person name="Kohara Y."/>
            <person name="Sharp S."/>
            <person name="Simmonds M."/>
            <person name="Spiegler S."/>
            <person name="Tivey A."/>
            <person name="Sugano S."/>
            <person name="White B."/>
            <person name="Walker D."/>
            <person name="Woodward J."/>
            <person name="Winckler T."/>
            <person name="Tanaka Y."/>
            <person name="Shaulsky G."/>
            <person name="Schleicher M."/>
            <person name="Weinstock G."/>
            <person name="Rosenthal A."/>
            <person name="Cox E.C."/>
            <person name="Chisholm R.L."/>
            <person name="Gibbs R."/>
            <person name="Loomis W.F."/>
            <person name="Platzer M."/>
            <person name="Kay R.R."/>
            <person name="Williams J."/>
            <person name="Dear P.H."/>
            <person name="Noegel A.A."/>
            <person name="Barrell B."/>
            <person name="Kuspa A."/>
        </authorList>
    </citation>
    <scope>NUCLEOTIDE SEQUENCE [LARGE SCALE GENOMIC DNA]</scope>
    <source>
        <strain evidence="2 3">AX4</strain>
    </source>
</reference>
<dbReference type="KEGG" id="ddi:DDB_G0290205"/>
<protein>
    <submittedName>
        <fullName evidence="2">Uncharacterized protein</fullName>
    </submittedName>
</protein>
<keyword evidence="1" id="KW-0472">Membrane</keyword>
<name>Q54GE7_DICDI</name>
<dbReference type="OMA" id="IDYRFLY"/>
<dbReference type="RefSeq" id="XP_635831.1">
    <property type="nucleotide sequence ID" value="XM_630739.1"/>
</dbReference>
<dbReference type="PaxDb" id="44689-DDB0188778"/>
<dbReference type="FunCoup" id="Q54GE7">
    <property type="interactions" value="877"/>
</dbReference>
<sequence length="245" mass="27882">MMKKFDIALLILSFLMIVLIISSLRSEWQKLSISVKIGVNEAKTENIKRPLYDSQVFVSSNEELLYQYSVSWEKDHNCTTVTGLGAFTIILLFISIINLIKTHIKFINSKLYTWFERIGLSTILTTLFTFIAFLVSLKLEMITVIDGHHFANKMMSHQSESEILLGNESMLVNLDSTTTTGFQIMVATFVFSTIYSVLTVLRYREITSPSSSIDYRFLYSGESSFLEDNEYNDGSDGTFPTSTDI</sequence>
<evidence type="ECO:0000313" key="2">
    <source>
        <dbReference type="EMBL" id="EAL62324.1"/>
    </source>
</evidence>
<dbReference type="HOGENOM" id="CLU_1135267_0_0_1"/>
<evidence type="ECO:0000256" key="1">
    <source>
        <dbReference type="SAM" id="Phobius"/>
    </source>
</evidence>
<dbReference type="dictyBase" id="DDB_G0290205"/>
<dbReference type="VEuPathDB" id="AmoebaDB:DDB_G0290205"/>
<gene>
    <name evidence="2" type="ORF">DDB_G0290205</name>
</gene>
<proteinExistence type="predicted"/>